<comment type="caution">
    <text evidence="3">The sequence shown here is derived from an EMBL/GenBank/DDBJ whole genome shotgun (WGS) entry which is preliminary data.</text>
</comment>
<evidence type="ECO:0000256" key="1">
    <source>
        <dbReference type="ARBA" id="ARBA00023027"/>
    </source>
</evidence>
<dbReference type="Gene3D" id="3.40.50.10140">
    <property type="entry name" value="Toll/interleukin-1 receptor homology (TIR) domain"/>
    <property type="match status" value="2"/>
</dbReference>
<dbReference type="SUPFAM" id="SSF52200">
    <property type="entry name" value="Toll/Interleukin receptor TIR domain"/>
    <property type="match status" value="2"/>
</dbReference>
<name>A0ABQ8C4J2_BRANA</name>
<keyword evidence="1" id="KW-0520">NAD</keyword>
<dbReference type="Pfam" id="PF01582">
    <property type="entry name" value="TIR"/>
    <property type="match status" value="2"/>
</dbReference>
<dbReference type="PROSITE" id="PS50104">
    <property type="entry name" value="TIR"/>
    <property type="match status" value="1"/>
</dbReference>
<evidence type="ECO:0000259" key="2">
    <source>
        <dbReference type="PROSITE" id="PS50104"/>
    </source>
</evidence>
<dbReference type="PANTHER" id="PTHR32009:SF115">
    <property type="entry name" value="RPP1-LIKE DISEASE RESISTANCE PROTEIN-RELATED"/>
    <property type="match status" value="1"/>
</dbReference>
<dbReference type="SMART" id="SM00255">
    <property type="entry name" value="TIR"/>
    <property type="match status" value="2"/>
</dbReference>
<feature type="domain" description="TIR" evidence="2">
    <location>
        <begin position="34"/>
        <end position="181"/>
    </location>
</feature>
<feature type="non-terminal residue" evidence="3">
    <location>
        <position position="1"/>
    </location>
</feature>
<dbReference type="InterPro" id="IPR035897">
    <property type="entry name" value="Toll_tir_struct_dom_sf"/>
</dbReference>
<dbReference type="Proteomes" id="UP000824890">
    <property type="component" value="Unassembled WGS sequence"/>
</dbReference>
<keyword evidence="4" id="KW-1185">Reference proteome</keyword>
<proteinExistence type="predicted"/>
<evidence type="ECO:0000313" key="4">
    <source>
        <dbReference type="Proteomes" id="UP000824890"/>
    </source>
</evidence>
<organism evidence="3 4">
    <name type="scientific">Brassica napus</name>
    <name type="common">Rape</name>
    <dbReference type="NCBI Taxonomy" id="3708"/>
    <lineage>
        <taxon>Eukaryota</taxon>
        <taxon>Viridiplantae</taxon>
        <taxon>Streptophyta</taxon>
        <taxon>Embryophyta</taxon>
        <taxon>Tracheophyta</taxon>
        <taxon>Spermatophyta</taxon>
        <taxon>Magnoliopsida</taxon>
        <taxon>eudicotyledons</taxon>
        <taxon>Gunneridae</taxon>
        <taxon>Pentapetalae</taxon>
        <taxon>rosids</taxon>
        <taxon>malvids</taxon>
        <taxon>Brassicales</taxon>
        <taxon>Brassicaceae</taxon>
        <taxon>Brassiceae</taxon>
        <taxon>Brassica</taxon>
    </lineage>
</organism>
<sequence length="305" mass="34410">DVVEASWYDSPSAVAPTINNLHTDLPDFSPSGNWLYDVFLSFRGEDVRKGFLSHMIKKFRSKGINIYIYIYIDDEMNRGQSLSTMLVHGIRKSRIAIVASSTWCLDELVEIIRCSKEIGQKVIPIYYGVDPVNIRRQFQDTFNKAHTSLQGSGSPATYEPASWYDSPSAVAPTINNLHTDLPDFSPSGNWLYDVFLSFRGEDVRKDDEMNRGQSLSTMLVHGIRKSRIAIVASSTWCLDELVEIIRCSKEIGQKVIPIYYGVDPVNIRRQFQDTFNKAHTSLQGSGSPATYEPGCSNWKLDAYSV</sequence>
<dbReference type="InterPro" id="IPR000157">
    <property type="entry name" value="TIR_dom"/>
</dbReference>
<protein>
    <recommendedName>
        <fullName evidence="2">TIR domain-containing protein</fullName>
    </recommendedName>
</protein>
<reference evidence="3 4" key="1">
    <citation type="submission" date="2021-05" db="EMBL/GenBank/DDBJ databases">
        <title>Genome Assembly of Synthetic Allotetraploid Brassica napus Reveals Homoeologous Exchanges between Subgenomes.</title>
        <authorList>
            <person name="Davis J.T."/>
        </authorList>
    </citation>
    <scope>NUCLEOTIDE SEQUENCE [LARGE SCALE GENOMIC DNA]</scope>
    <source>
        <strain evidence="4">cv. Da-Ae</strain>
        <tissue evidence="3">Seedling</tissue>
    </source>
</reference>
<dbReference type="PANTHER" id="PTHR32009">
    <property type="entry name" value="TMV RESISTANCE PROTEIN N-LIKE"/>
    <property type="match status" value="1"/>
</dbReference>
<accession>A0ABQ8C4J2</accession>
<dbReference type="EMBL" id="JAGKQM010000009">
    <property type="protein sequence ID" value="KAH0911964.1"/>
    <property type="molecule type" value="Genomic_DNA"/>
</dbReference>
<gene>
    <name evidence="3" type="ORF">HID58_035285</name>
</gene>
<evidence type="ECO:0000313" key="3">
    <source>
        <dbReference type="EMBL" id="KAH0911964.1"/>
    </source>
</evidence>